<name>A0A1D2JDT9_PARBR</name>
<sequence length="351" mass="38543">MTTANYLVTGSTSGLGASVLATLYKSVNDPAQIIASSSRAEAADELQKDYPGTQFRITDYDDLSGLEKAFKGVERLFFVSTPTVDVTRRAQQHSNVIEAAKKATVGHVYYSSLAFGGYKSDSKAIVQAAHLITEEQLKRFIPPIRCVQPFHFDIDPPLSPFRSGVPYTSVREGIYADAFPIFSAWYPDTTIIYIPTDGLITWTSRTELGEATAKLMLRDPSTLSSLIRNDDNIALLTGPRAYTFADLATTLTRATGTKIAVQQVPRDKYAAVVARNDAKEGRGGKSARFWEVWASLLDAVGQGEAATVDPLMGELLGRPPRDGMEYIEELVREAAPRGGYTWHQNYDIGRE</sequence>
<dbReference type="PANTHER" id="PTHR47129">
    <property type="entry name" value="QUINONE OXIDOREDUCTASE 2"/>
    <property type="match status" value="1"/>
</dbReference>
<gene>
    <name evidence="2" type="ORF">ACO22_04207</name>
</gene>
<organism evidence="2 3">
    <name type="scientific">Paracoccidioides brasiliensis</name>
    <dbReference type="NCBI Taxonomy" id="121759"/>
    <lineage>
        <taxon>Eukaryota</taxon>
        <taxon>Fungi</taxon>
        <taxon>Dikarya</taxon>
        <taxon>Ascomycota</taxon>
        <taxon>Pezizomycotina</taxon>
        <taxon>Eurotiomycetes</taxon>
        <taxon>Eurotiomycetidae</taxon>
        <taxon>Onygenales</taxon>
        <taxon>Ajellomycetaceae</taxon>
        <taxon>Paracoccidioides</taxon>
    </lineage>
</organism>
<comment type="caution">
    <text evidence="2">The sequence shown here is derived from an EMBL/GenBank/DDBJ whole genome shotgun (WGS) entry which is preliminary data.</text>
</comment>
<dbReference type="PANTHER" id="PTHR47129:SF1">
    <property type="entry name" value="NMRA-LIKE DOMAIN-CONTAINING PROTEIN"/>
    <property type="match status" value="1"/>
</dbReference>
<dbReference type="Pfam" id="PF05368">
    <property type="entry name" value="NmrA"/>
    <property type="match status" value="1"/>
</dbReference>
<dbReference type="AlphaFoldDB" id="A0A1D2JDT9"/>
<dbReference type="SUPFAM" id="SSF51735">
    <property type="entry name" value="NAD(P)-binding Rossmann-fold domains"/>
    <property type="match status" value="1"/>
</dbReference>
<proteinExistence type="predicted"/>
<dbReference type="Gene3D" id="3.90.25.10">
    <property type="entry name" value="UDP-galactose 4-epimerase, domain 1"/>
    <property type="match status" value="1"/>
</dbReference>
<dbReference type="VEuPathDB" id="FungiDB:PABG_06574"/>
<dbReference type="VEuPathDB" id="FungiDB:PADG_08036"/>
<dbReference type="InterPro" id="IPR008030">
    <property type="entry name" value="NmrA-like"/>
</dbReference>
<dbReference type="Proteomes" id="UP000242814">
    <property type="component" value="Unassembled WGS sequence"/>
</dbReference>
<protein>
    <recommendedName>
        <fullName evidence="1">NmrA-like domain-containing protein</fullName>
    </recommendedName>
</protein>
<evidence type="ECO:0000313" key="2">
    <source>
        <dbReference type="EMBL" id="ODH27419.1"/>
    </source>
</evidence>
<reference evidence="2 3" key="1">
    <citation type="submission" date="2016-06" db="EMBL/GenBank/DDBJ databases">
        <authorList>
            <person name="Kjaerup R.B."/>
            <person name="Dalgaard T.S."/>
            <person name="Juul-Madsen H.R."/>
        </authorList>
    </citation>
    <scope>NUCLEOTIDE SEQUENCE [LARGE SCALE GENOMIC DNA]</scope>
    <source>
        <strain evidence="2 3">Pb300</strain>
    </source>
</reference>
<dbReference type="OrthoDB" id="419598at2759"/>
<feature type="domain" description="NmrA-like" evidence="1">
    <location>
        <begin position="7"/>
        <end position="114"/>
    </location>
</feature>
<evidence type="ECO:0000259" key="1">
    <source>
        <dbReference type="Pfam" id="PF05368"/>
    </source>
</evidence>
<dbReference type="InterPro" id="IPR052718">
    <property type="entry name" value="NmrA-type_oxidoreductase"/>
</dbReference>
<evidence type="ECO:0000313" key="3">
    <source>
        <dbReference type="Proteomes" id="UP000242814"/>
    </source>
</evidence>
<dbReference type="Gene3D" id="3.40.50.720">
    <property type="entry name" value="NAD(P)-binding Rossmann-like Domain"/>
    <property type="match status" value="1"/>
</dbReference>
<dbReference type="InterPro" id="IPR036291">
    <property type="entry name" value="NAD(P)-bd_dom_sf"/>
</dbReference>
<accession>A0A1D2JDT9</accession>
<dbReference type="EMBL" id="LZYO01000161">
    <property type="protein sequence ID" value="ODH27419.1"/>
    <property type="molecule type" value="Genomic_DNA"/>
</dbReference>